<feature type="transmembrane region" description="Helical" evidence="8">
    <location>
        <begin position="357"/>
        <end position="383"/>
    </location>
</feature>
<evidence type="ECO:0000256" key="4">
    <source>
        <dbReference type="ARBA" id="ARBA00022692"/>
    </source>
</evidence>
<evidence type="ECO:0000313" key="11">
    <source>
        <dbReference type="Proteomes" id="UP000002624"/>
    </source>
</evidence>
<evidence type="ECO:0000313" key="10">
    <source>
        <dbReference type="EMBL" id="EER41852.1"/>
    </source>
</evidence>
<evidence type="ECO:0000256" key="8">
    <source>
        <dbReference type="SAM" id="Phobius"/>
    </source>
</evidence>
<keyword evidence="4 8" id="KW-0812">Transmembrane</keyword>
<dbReference type="OMA" id="CADIYFF"/>
<evidence type="ECO:0000256" key="6">
    <source>
        <dbReference type="ARBA" id="ARBA00023065"/>
    </source>
</evidence>
<feature type="transmembrane region" description="Helical" evidence="8">
    <location>
        <begin position="291"/>
        <end position="315"/>
    </location>
</feature>
<dbReference type="eggNOG" id="KOG1397">
    <property type="taxonomic scope" value="Eukaryota"/>
</dbReference>
<dbReference type="PANTHER" id="PTHR31503:SF22">
    <property type="entry name" value="VACUOLAR CALCIUM ION TRANSPORTER"/>
    <property type="match status" value="1"/>
</dbReference>
<gene>
    <name evidence="10" type="ORF">HCDG_04499</name>
</gene>
<reference evidence="11" key="1">
    <citation type="submission" date="2009-05" db="EMBL/GenBank/DDBJ databases">
        <title>The genome sequence of Ajellomyces capsulatus strain H143.</title>
        <authorList>
            <person name="Champion M."/>
            <person name="Cuomo C.A."/>
            <person name="Ma L.-J."/>
            <person name="Henn M.R."/>
            <person name="Sil A."/>
            <person name="Goldman B."/>
            <person name="Young S.K."/>
            <person name="Kodira C.D."/>
            <person name="Zeng Q."/>
            <person name="Koehrsen M."/>
            <person name="Alvarado L."/>
            <person name="Berlin A.M."/>
            <person name="Borenstein D."/>
            <person name="Chen Z."/>
            <person name="Engels R."/>
            <person name="Freedman E."/>
            <person name="Gellesch M."/>
            <person name="Goldberg J."/>
            <person name="Griggs A."/>
            <person name="Gujja S."/>
            <person name="Heiman D.I."/>
            <person name="Hepburn T.A."/>
            <person name="Howarth C."/>
            <person name="Jen D."/>
            <person name="Larson L."/>
            <person name="Lewis B."/>
            <person name="Mehta T."/>
            <person name="Park D."/>
            <person name="Pearson M."/>
            <person name="Roberts A."/>
            <person name="Saif S."/>
            <person name="Shea T.D."/>
            <person name="Shenoy N."/>
            <person name="Sisk P."/>
            <person name="Stolte C."/>
            <person name="Sykes S."/>
            <person name="Walk T."/>
            <person name="White J."/>
            <person name="Yandava C."/>
            <person name="Klein B."/>
            <person name="McEwen J.G."/>
            <person name="Puccia R."/>
            <person name="Goldman G.H."/>
            <person name="Felipe M.S."/>
            <person name="Nino-Vega G."/>
            <person name="San-Blas G."/>
            <person name="Taylor J.W."/>
            <person name="Mendoza L."/>
            <person name="Galagan J.E."/>
            <person name="Nusbaum C."/>
            <person name="Birren B.W."/>
        </authorList>
    </citation>
    <scope>NUCLEOTIDE SEQUENCE [LARGE SCALE GENOMIC DNA]</scope>
    <source>
        <strain evidence="11">H143</strain>
    </source>
</reference>
<feature type="transmembrane region" description="Helical" evidence="8">
    <location>
        <begin position="327"/>
        <end position="351"/>
    </location>
</feature>
<feature type="transmembrane region" description="Helical" evidence="8">
    <location>
        <begin position="196"/>
        <end position="214"/>
    </location>
</feature>
<evidence type="ECO:0000259" key="9">
    <source>
        <dbReference type="Pfam" id="PF01699"/>
    </source>
</evidence>
<feature type="transmembrane region" description="Helical" evidence="8">
    <location>
        <begin position="395"/>
        <end position="412"/>
    </location>
</feature>
<dbReference type="HOGENOM" id="CLU_591788_0_0_1"/>
<feature type="transmembrane region" description="Helical" evidence="8">
    <location>
        <begin position="418"/>
        <end position="438"/>
    </location>
</feature>
<feature type="transmembrane region" description="Helical" evidence="8">
    <location>
        <begin position="162"/>
        <end position="184"/>
    </location>
</feature>
<dbReference type="Gene3D" id="1.20.1420.30">
    <property type="entry name" value="NCX, central ion-binding region"/>
    <property type="match status" value="1"/>
</dbReference>
<organism evidence="10 11">
    <name type="scientific">Ajellomyces capsulatus (strain H143)</name>
    <name type="common">Darling's disease fungus</name>
    <name type="synonym">Histoplasma capsulatum</name>
    <dbReference type="NCBI Taxonomy" id="544712"/>
    <lineage>
        <taxon>Eukaryota</taxon>
        <taxon>Fungi</taxon>
        <taxon>Dikarya</taxon>
        <taxon>Ascomycota</taxon>
        <taxon>Pezizomycotina</taxon>
        <taxon>Eurotiomycetes</taxon>
        <taxon>Eurotiomycetidae</taxon>
        <taxon>Onygenales</taxon>
        <taxon>Ajellomycetaceae</taxon>
        <taxon>Histoplasma</taxon>
    </lineage>
</organism>
<evidence type="ECO:0000256" key="2">
    <source>
        <dbReference type="ARBA" id="ARBA00008170"/>
    </source>
</evidence>
<dbReference type="EMBL" id="GG692423">
    <property type="protein sequence ID" value="EER41852.1"/>
    <property type="molecule type" value="Genomic_DNA"/>
</dbReference>
<dbReference type="Proteomes" id="UP000002624">
    <property type="component" value="Unassembled WGS sequence"/>
</dbReference>
<accession>C6HE68</accession>
<evidence type="ECO:0000256" key="7">
    <source>
        <dbReference type="ARBA" id="ARBA00023136"/>
    </source>
</evidence>
<dbReference type="Pfam" id="PF01699">
    <property type="entry name" value="Na_Ca_ex"/>
    <property type="match status" value="1"/>
</dbReference>
<evidence type="ECO:0000256" key="3">
    <source>
        <dbReference type="ARBA" id="ARBA00022448"/>
    </source>
</evidence>
<evidence type="ECO:0000256" key="5">
    <source>
        <dbReference type="ARBA" id="ARBA00022989"/>
    </source>
</evidence>
<keyword evidence="3" id="KW-0813">Transport</keyword>
<dbReference type="GO" id="GO:0006874">
    <property type="term" value="P:intracellular calcium ion homeostasis"/>
    <property type="evidence" value="ECO:0007669"/>
    <property type="project" value="TreeGrafter"/>
</dbReference>
<dbReference type="FunFam" id="1.20.1420.30:FF:000011">
    <property type="entry name" value="Vacuolar calcium ion transporter"/>
    <property type="match status" value="1"/>
</dbReference>
<dbReference type="GO" id="GO:0000329">
    <property type="term" value="C:fungal-type vacuole membrane"/>
    <property type="evidence" value="ECO:0007669"/>
    <property type="project" value="TreeGrafter"/>
</dbReference>
<dbReference type="InterPro" id="IPR044880">
    <property type="entry name" value="NCX_ion-bd_dom_sf"/>
</dbReference>
<dbReference type="PANTHER" id="PTHR31503">
    <property type="entry name" value="VACUOLAR CALCIUM ION TRANSPORTER"/>
    <property type="match status" value="1"/>
</dbReference>
<protein>
    <submittedName>
        <fullName evidence="10">Calcium/proton exchanger</fullName>
    </submittedName>
</protein>
<dbReference type="GO" id="GO:0012505">
    <property type="term" value="C:endomembrane system"/>
    <property type="evidence" value="ECO:0007669"/>
    <property type="project" value="UniProtKB-SubCell"/>
</dbReference>
<comment type="similarity">
    <text evidence="2">Belongs to the Ca(2+):cation antiporter (CaCA) (TC 2.A.19) family.</text>
</comment>
<keyword evidence="5 8" id="KW-1133">Transmembrane helix</keyword>
<keyword evidence="6" id="KW-0406">Ion transport</keyword>
<comment type="subcellular location">
    <subcellularLocation>
        <location evidence="1">Endomembrane system</location>
        <topology evidence="1">Multi-pass membrane protein</topology>
    </subcellularLocation>
</comment>
<dbReference type="InterPro" id="IPR004837">
    <property type="entry name" value="NaCa_Exmemb"/>
</dbReference>
<dbReference type="InterPro" id="IPR004713">
    <property type="entry name" value="CaH_exchang"/>
</dbReference>
<name>C6HE68_AJECH</name>
<dbReference type="AlphaFoldDB" id="C6HE68"/>
<proteinExistence type="inferred from homology"/>
<feature type="domain" description="Sodium/calcium exchanger membrane region" evidence="9">
    <location>
        <begin position="294"/>
        <end position="436"/>
    </location>
</feature>
<sequence>MDQTDTTSTVSIAAKERPGRKGRIHCHWSLSCEVYPSSEPGEGCADIYFFVARKLAAECCCCWISDFKWKWPLSRVKANLAAFRQFRHYTLGHFRSNTVSMPGFDTQGSDGNGYPTERTGLLRNNARSRSQSRQPPRGRLSRLLWSHGHYHWVRYPSEAARLTYATLASNYVNILLIFVPLGMVSGKVGWSPTATFVLNFLAIIPLASLLSFATEELAATMGETLGGLLNATFGNAVELILRSHTDLFESGSAENADNGTVLRNGEARNGAGVEVVVGAREEEETRILNPWAAAIALCIVTVAVSVCAEFLVGSIDSIVQATHISKTFIGLILIPIVGNAAEHVTAIVVAYKNKMDLAIGVAIGSSLQIALFVTPFLVILGWIMGRDMTLHFHSFETVTFFLSQLVVTLLIQDGKSNYLEGGLCLGMYIIIALAFFVYPDDAQDIGGILASIAGLATGSISS</sequence>
<dbReference type="OrthoDB" id="1699231at2759"/>
<dbReference type="GO" id="GO:0015369">
    <property type="term" value="F:calcium:proton antiporter activity"/>
    <property type="evidence" value="ECO:0007669"/>
    <property type="project" value="TreeGrafter"/>
</dbReference>
<keyword evidence="7 8" id="KW-0472">Membrane</keyword>
<evidence type="ECO:0000256" key="1">
    <source>
        <dbReference type="ARBA" id="ARBA00004127"/>
    </source>
</evidence>
<dbReference type="STRING" id="544712.C6HE68"/>
<dbReference type="VEuPathDB" id="FungiDB:HCDG_04499"/>